<evidence type="ECO:0000313" key="6">
    <source>
        <dbReference type="Proteomes" id="UP000053370"/>
    </source>
</evidence>
<dbReference type="Gene3D" id="3.40.50.2300">
    <property type="match status" value="2"/>
</dbReference>
<dbReference type="InterPro" id="IPR028082">
    <property type="entry name" value="Peripla_BP_I"/>
</dbReference>
<gene>
    <name evidence="5" type="ORF">ATC1_13117</name>
</gene>
<feature type="signal peptide" evidence="3">
    <location>
        <begin position="1"/>
        <end position="25"/>
    </location>
</feature>
<dbReference type="Pfam" id="PF13458">
    <property type="entry name" value="Peripla_BP_6"/>
    <property type="match status" value="1"/>
</dbReference>
<reference evidence="5" key="1">
    <citation type="journal article" date="2015" name="Genome Announc.">
        <title>Draft Genome Sequence of Anaerolineae Strain TC1, a Novel Isolate from a Methanogenic Wastewater Treatment System.</title>
        <authorList>
            <person name="Matsuura N."/>
            <person name="Tourlousse D.M."/>
            <person name="Sun L."/>
            <person name="Toyonaga M."/>
            <person name="Kuroda K."/>
            <person name="Ohashi A."/>
            <person name="Cruz R."/>
            <person name="Yamaguchi T."/>
            <person name="Sekiguchi Y."/>
        </authorList>
    </citation>
    <scope>NUCLEOTIDE SEQUENCE [LARGE SCALE GENOMIC DNA]</scope>
    <source>
        <strain evidence="5">TC1</strain>
    </source>
</reference>
<evidence type="ECO:0000259" key="4">
    <source>
        <dbReference type="Pfam" id="PF13458"/>
    </source>
</evidence>
<keyword evidence="2 3" id="KW-0732">Signal</keyword>
<evidence type="ECO:0000256" key="2">
    <source>
        <dbReference type="ARBA" id="ARBA00022729"/>
    </source>
</evidence>
<dbReference type="PANTHER" id="PTHR30483">
    <property type="entry name" value="LEUCINE-SPECIFIC-BINDING PROTEIN"/>
    <property type="match status" value="1"/>
</dbReference>
<accession>A0A0S7BPH2</accession>
<dbReference type="STRING" id="1678840.ATC1_13117"/>
<comment type="similarity">
    <text evidence="1">Belongs to the leucine-binding protein family.</text>
</comment>
<sequence>MKKINVILSVLVLFTLLISVASVTAAETGKTLKIGVVSPISGSAALAGKYIVNGVKLLENELNAAGGVMNNGVLYPIEFVYEDNEAKEDITTNVYQKLIYQDEVIGIVGPDMSKCILAAGTIAQSAGCPAIGTFTTNVAVTQIGDYLFRACFIDPFQGQVAATFAWGEGYKTAAVLYNNADAYSKGLYEAFVQSYEALGGKIVETQAYSGADVKDYNVQLTKIAAAKPECVFMPNLLNEVPLQIQQARANGITVPLIGGDSWDTPEVAQVAGAENIKGSVYISAFSPDNPDPIAQKFVNDFKTAYNGDVPNSNAVLAYEAGAMLVEAIKNAKTVDRAGVRDALAQIQGLALPSGIVTVGEDRNPIKGAAILQYNDQGVATFLKNVNP</sequence>
<protein>
    <submittedName>
        <fullName evidence="5">ABC-type branched-chain amino acid transport system, periplasmic component</fullName>
    </submittedName>
</protein>
<evidence type="ECO:0000256" key="1">
    <source>
        <dbReference type="ARBA" id="ARBA00010062"/>
    </source>
</evidence>
<dbReference type="AlphaFoldDB" id="A0A0S7BPH2"/>
<dbReference type="InterPro" id="IPR051010">
    <property type="entry name" value="BCAA_transport"/>
</dbReference>
<feature type="chain" id="PRO_5006633063" evidence="3">
    <location>
        <begin position="26"/>
        <end position="387"/>
    </location>
</feature>
<dbReference type="PATRIC" id="fig|1678840.3.peg.1340"/>
<dbReference type="RefSeq" id="WP_062279202.1">
    <property type="nucleotide sequence ID" value="NZ_DF968181.1"/>
</dbReference>
<organism evidence="5">
    <name type="scientific">Flexilinea flocculi</name>
    <dbReference type="NCBI Taxonomy" id="1678840"/>
    <lineage>
        <taxon>Bacteria</taxon>
        <taxon>Bacillati</taxon>
        <taxon>Chloroflexota</taxon>
        <taxon>Anaerolineae</taxon>
        <taxon>Anaerolineales</taxon>
        <taxon>Anaerolineaceae</taxon>
        <taxon>Flexilinea</taxon>
    </lineage>
</organism>
<name>A0A0S7BPH2_9CHLR</name>
<feature type="domain" description="Leucine-binding protein" evidence="4">
    <location>
        <begin position="31"/>
        <end position="376"/>
    </location>
</feature>
<dbReference type="Proteomes" id="UP000053370">
    <property type="component" value="Unassembled WGS sequence"/>
</dbReference>
<dbReference type="PANTHER" id="PTHR30483:SF6">
    <property type="entry name" value="PERIPLASMIC BINDING PROTEIN OF ABC TRANSPORTER FOR NATURAL AMINO ACIDS"/>
    <property type="match status" value="1"/>
</dbReference>
<dbReference type="CDD" id="cd06347">
    <property type="entry name" value="PBP1_ABC_LivK_ligand_binding-like"/>
    <property type="match status" value="1"/>
</dbReference>
<dbReference type="EMBL" id="DF968181">
    <property type="protein sequence ID" value="GAP40151.1"/>
    <property type="molecule type" value="Genomic_DNA"/>
</dbReference>
<evidence type="ECO:0000313" key="5">
    <source>
        <dbReference type="EMBL" id="GAP40151.1"/>
    </source>
</evidence>
<dbReference type="SUPFAM" id="SSF53822">
    <property type="entry name" value="Periplasmic binding protein-like I"/>
    <property type="match status" value="1"/>
</dbReference>
<proteinExistence type="inferred from homology"/>
<keyword evidence="6" id="KW-1185">Reference proteome</keyword>
<dbReference type="InterPro" id="IPR028081">
    <property type="entry name" value="Leu-bd"/>
</dbReference>
<evidence type="ECO:0000256" key="3">
    <source>
        <dbReference type="SAM" id="SignalP"/>
    </source>
</evidence>